<feature type="compositionally biased region" description="Basic residues" evidence="1">
    <location>
        <begin position="442"/>
        <end position="452"/>
    </location>
</feature>
<dbReference type="InterPro" id="IPR040456">
    <property type="entry name" value="RNase_H2_suB"/>
</dbReference>
<feature type="region of interest" description="Disordered" evidence="1">
    <location>
        <begin position="214"/>
        <end position="282"/>
    </location>
</feature>
<evidence type="ECO:0000256" key="1">
    <source>
        <dbReference type="SAM" id="MobiDB-lite"/>
    </source>
</evidence>
<dbReference type="EMBL" id="CDMY01000228">
    <property type="protein sequence ID" value="CEL95510.1"/>
    <property type="molecule type" value="Genomic_DNA"/>
</dbReference>
<dbReference type="AlphaFoldDB" id="A0A0G4EHL3"/>
<organism evidence="2 3">
    <name type="scientific">Vitrella brassicaformis (strain CCMP3155)</name>
    <dbReference type="NCBI Taxonomy" id="1169540"/>
    <lineage>
        <taxon>Eukaryota</taxon>
        <taxon>Sar</taxon>
        <taxon>Alveolata</taxon>
        <taxon>Colpodellida</taxon>
        <taxon>Vitrellaceae</taxon>
        <taxon>Vitrella</taxon>
    </lineage>
</organism>
<dbReference type="OrthoDB" id="29098at2759"/>
<protein>
    <submittedName>
        <fullName evidence="2">Uncharacterized protein</fullName>
    </submittedName>
</protein>
<proteinExistence type="predicted"/>
<name>A0A0G4EHL3_VITBC</name>
<dbReference type="VEuPathDB" id="CryptoDB:Vbra_11940"/>
<reference evidence="2 3" key="1">
    <citation type="submission" date="2014-11" db="EMBL/GenBank/DDBJ databases">
        <authorList>
            <person name="Zhu J."/>
            <person name="Qi W."/>
            <person name="Song R."/>
        </authorList>
    </citation>
    <scope>NUCLEOTIDE SEQUENCE [LARGE SCALE GENOMIC DNA]</scope>
</reference>
<dbReference type="GO" id="GO:0005654">
    <property type="term" value="C:nucleoplasm"/>
    <property type="evidence" value="ECO:0007669"/>
    <property type="project" value="TreeGrafter"/>
</dbReference>
<dbReference type="Proteomes" id="UP000041254">
    <property type="component" value="Unassembled WGS sequence"/>
</dbReference>
<feature type="compositionally biased region" description="Basic and acidic residues" evidence="1">
    <location>
        <begin position="456"/>
        <end position="473"/>
    </location>
</feature>
<dbReference type="PANTHER" id="PTHR13383:SF11">
    <property type="entry name" value="RIBONUCLEASE H2 SUBUNIT B"/>
    <property type="match status" value="1"/>
</dbReference>
<accession>A0A0G4EHL3</accession>
<dbReference type="GO" id="GO:0006401">
    <property type="term" value="P:RNA catabolic process"/>
    <property type="evidence" value="ECO:0007669"/>
    <property type="project" value="TreeGrafter"/>
</dbReference>
<dbReference type="GO" id="GO:0032299">
    <property type="term" value="C:ribonuclease H2 complex"/>
    <property type="evidence" value="ECO:0007669"/>
    <property type="project" value="InterPro"/>
</dbReference>
<feature type="region of interest" description="Disordered" evidence="1">
    <location>
        <begin position="53"/>
        <end position="77"/>
    </location>
</feature>
<keyword evidence="3" id="KW-1185">Reference proteome</keyword>
<dbReference type="PANTHER" id="PTHR13383">
    <property type="entry name" value="RIBONUCLEASE H2 SUBUNIT B"/>
    <property type="match status" value="1"/>
</dbReference>
<sequence length="473" mass="49915">MHELNDWTLYPHLLKCELSVVNLRPGQGLQRADMMMHSPSHEGIDICISPPPNLTTAANRSTPAPPPAAAAGGGHHAHGGAAINTPVAAPIAAAYEDPDVLQRCRVCLIDDNHGNGGGDGGSVVHHVVRLPHPGCGKPAMYVIRQPQQHTGGNGDGNTPAAAAVDVLEVVSCRRAVGECSMFVGNTLIADGRLHLVTHIDPLFLFIPLRKRARGEGSGRYCPLTQTLDPPPSDHRTSNVAASSSSSHTHPSQHQDVGSSSSSGQGGGGSPTDRSAEGRGGGYSYDYVDESGNGCRTVMAQLMRTQDVRHRIALICDAIPGGPDGDDVPLVRLSYDKLAQFIQKKMDRIMAVVKDKNLYVNEVCSSSVASAADDVGDDPQSEHTFDINTSALRGVASELARAQLEPQLRQIVADILKIDEGPKSDLGKPPAAAAAAPPAPKQKAAKPKPKAKPKAANPRDVKGMKKMTDFFAKK</sequence>
<evidence type="ECO:0000313" key="3">
    <source>
        <dbReference type="Proteomes" id="UP000041254"/>
    </source>
</evidence>
<feature type="region of interest" description="Disordered" evidence="1">
    <location>
        <begin position="419"/>
        <end position="473"/>
    </location>
</feature>
<evidence type="ECO:0000313" key="2">
    <source>
        <dbReference type="EMBL" id="CEL95510.1"/>
    </source>
</evidence>
<dbReference type="Gene3D" id="1.10.20.120">
    <property type="match status" value="1"/>
</dbReference>
<dbReference type="Gene3D" id="2.20.25.530">
    <property type="match status" value="1"/>
</dbReference>
<gene>
    <name evidence="2" type="ORF">Vbra_11940</name>
</gene>
<dbReference type="InParanoid" id="A0A0G4EHL3"/>
<feature type="compositionally biased region" description="Polar residues" evidence="1">
    <location>
        <begin position="247"/>
        <end position="256"/>
    </location>
</feature>